<evidence type="ECO:0000313" key="3">
    <source>
        <dbReference type="Proteomes" id="UP000177169"/>
    </source>
</evidence>
<feature type="transmembrane region" description="Helical" evidence="1">
    <location>
        <begin position="96"/>
        <end position="119"/>
    </location>
</feature>
<proteinExistence type="predicted"/>
<feature type="transmembrane region" description="Helical" evidence="1">
    <location>
        <begin position="297"/>
        <end position="317"/>
    </location>
</feature>
<evidence type="ECO:0008006" key="4">
    <source>
        <dbReference type="Google" id="ProtNLM"/>
    </source>
</evidence>
<organism evidence="2 3">
    <name type="scientific">Candidatus Woesebacteria bacterium RIFCSPHIGHO2_02_FULL_39_13</name>
    <dbReference type="NCBI Taxonomy" id="1802505"/>
    <lineage>
        <taxon>Bacteria</taxon>
        <taxon>Candidatus Woeseibacteriota</taxon>
    </lineage>
</organism>
<comment type="caution">
    <text evidence="2">The sequence shown here is derived from an EMBL/GenBank/DDBJ whole genome shotgun (WGS) entry which is preliminary data.</text>
</comment>
<gene>
    <name evidence="2" type="ORF">A3D01_04175</name>
</gene>
<dbReference type="STRING" id="1802505.A3D01_04175"/>
<evidence type="ECO:0000313" key="2">
    <source>
        <dbReference type="EMBL" id="OGM33015.1"/>
    </source>
</evidence>
<feature type="transmembrane region" description="Helical" evidence="1">
    <location>
        <begin position="218"/>
        <end position="238"/>
    </location>
</feature>
<accession>A0A1F7Z2Q0</accession>
<keyword evidence="1" id="KW-1133">Transmembrane helix</keyword>
<dbReference type="EMBL" id="MGGR01000025">
    <property type="protein sequence ID" value="OGM33015.1"/>
    <property type="molecule type" value="Genomic_DNA"/>
</dbReference>
<dbReference type="Proteomes" id="UP000177169">
    <property type="component" value="Unassembled WGS sequence"/>
</dbReference>
<feature type="transmembrane region" description="Helical" evidence="1">
    <location>
        <begin position="352"/>
        <end position="369"/>
    </location>
</feature>
<feature type="transmembrane region" description="Helical" evidence="1">
    <location>
        <begin position="267"/>
        <end position="285"/>
    </location>
</feature>
<feature type="transmembrane region" description="Helical" evidence="1">
    <location>
        <begin position="145"/>
        <end position="165"/>
    </location>
</feature>
<evidence type="ECO:0000256" key="1">
    <source>
        <dbReference type="SAM" id="Phobius"/>
    </source>
</evidence>
<dbReference type="AlphaFoldDB" id="A0A1F7Z2Q0"/>
<keyword evidence="1" id="KW-0472">Membrane</keyword>
<name>A0A1F7Z2Q0_9BACT</name>
<sequence length="527" mass="60779">MTSKLRLFVPYLFLVAVALWSVWPVAAKIKSSLPIGHEDVLLTWIINENIEKIPNDIPNLFNGNIFFPYKNTMAYSDLFLPSSLISFFPVKMLGSYLVAFNFSLILGQILTALVVYLWFKELTKDTSASILGSVAFIFSQIRMHYYVHIHTFIFQWLFLSFFFLWKYTKDNKPWRLYAASIFLILQFWESPLPVFWIFSFAAILLLPKFDKLKQNLKHILLASAMVIFATLPLINAYYSVSNQFNYVRSIREAAHFALSPDSLITTFFSPGLFVLSVISIVFLVKNKFNKKDIELKWILPLFSIGLIMALGPVLKWQGGTVKLFGNIFIPLPYGIFYYVIPGFGALRTPSRWLILFAFSLSALIALALSKYRGKYKRFLFLLGLMLAIFGGTRIQKVTPIPNTDNYPPVYKWLKDAEGDAVLELPIYTSADGSKYPLEFYRMLYSLYHKKNLVNGASGFDPPPWQNLVKDISEVFPDSILEKRLRETGVDYVIVHKNQYGIEKLKELSIWVEKRVVYEDKNTQVIKL</sequence>
<protein>
    <recommendedName>
        <fullName evidence="4">Glycosyltransferase RgtA/B/C/D-like domain-containing protein</fullName>
    </recommendedName>
</protein>
<keyword evidence="1" id="KW-0812">Transmembrane</keyword>
<feature type="transmembrane region" description="Helical" evidence="1">
    <location>
        <begin position="177"/>
        <end position="206"/>
    </location>
</feature>
<feature type="transmembrane region" description="Helical" evidence="1">
    <location>
        <begin position="323"/>
        <end position="340"/>
    </location>
</feature>
<reference evidence="2 3" key="1">
    <citation type="journal article" date="2016" name="Nat. Commun.">
        <title>Thousands of microbial genomes shed light on interconnected biogeochemical processes in an aquifer system.</title>
        <authorList>
            <person name="Anantharaman K."/>
            <person name="Brown C.T."/>
            <person name="Hug L.A."/>
            <person name="Sharon I."/>
            <person name="Castelle C.J."/>
            <person name="Probst A.J."/>
            <person name="Thomas B.C."/>
            <person name="Singh A."/>
            <person name="Wilkins M.J."/>
            <person name="Karaoz U."/>
            <person name="Brodie E.L."/>
            <person name="Williams K.H."/>
            <person name="Hubbard S.S."/>
            <person name="Banfield J.F."/>
        </authorList>
    </citation>
    <scope>NUCLEOTIDE SEQUENCE [LARGE SCALE GENOMIC DNA]</scope>
</reference>